<dbReference type="InterPro" id="IPR017937">
    <property type="entry name" value="Thioredoxin_CS"/>
</dbReference>
<keyword evidence="2" id="KW-0201">Cytochrome c-type biogenesis</keyword>
<evidence type="ECO:0000256" key="2">
    <source>
        <dbReference type="ARBA" id="ARBA00022748"/>
    </source>
</evidence>
<reference evidence="6 7" key="1">
    <citation type="submission" date="2018-02" db="EMBL/GenBank/DDBJ databases">
        <title>Comparative genomes isolates from brazilian mangrove.</title>
        <authorList>
            <person name="Araujo J.E."/>
            <person name="Taketani R.G."/>
            <person name="Silva M.C.P."/>
            <person name="Loureco M.V."/>
            <person name="Andreote F.D."/>
        </authorList>
    </citation>
    <scope>NUCLEOTIDE SEQUENCE [LARGE SCALE GENOMIC DNA]</scope>
    <source>
        <strain evidence="6 7">Hex-1 MGV</strain>
    </source>
</reference>
<evidence type="ECO:0000313" key="6">
    <source>
        <dbReference type="EMBL" id="PQO34798.1"/>
    </source>
</evidence>
<organism evidence="6 7">
    <name type="scientific">Blastopirellula marina</name>
    <dbReference type="NCBI Taxonomy" id="124"/>
    <lineage>
        <taxon>Bacteria</taxon>
        <taxon>Pseudomonadati</taxon>
        <taxon>Planctomycetota</taxon>
        <taxon>Planctomycetia</taxon>
        <taxon>Pirellulales</taxon>
        <taxon>Pirellulaceae</taxon>
        <taxon>Blastopirellula</taxon>
    </lineage>
</organism>
<dbReference type="InterPro" id="IPR013740">
    <property type="entry name" value="Redoxin"/>
</dbReference>
<dbReference type="CDD" id="cd02966">
    <property type="entry name" value="TlpA_like_family"/>
    <property type="match status" value="1"/>
</dbReference>
<feature type="domain" description="Thioredoxin" evidence="5">
    <location>
        <begin position="67"/>
        <end position="229"/>
    </location>
</feature>
<dbReference type="PANTHER" id="PTHR42852">
    <property type="entry name" value="THIOL:DISULFIDE INTERCHANGE PROTEIN DSBE"/>
    <property type="match status" value="1"/>
</dbReference>
<comment type="subcellular location">
    <subcellularLocation>
        <location evidence="1">Cell envelope</location>
    </subcellularLocation>
</comment>
<keyword evidence="4" id="KW-0472">Membrane</keyword>
<dbReference type="EMBL" id="PUHY01000010">
    <property type="protein sequence ID" value="PQO34798.1"/>
    <property type="molecule type" value="Genomic_DNA"/>
</dbReference>
<evidence type="ECO:0000259" key="5">
    <source>
        <dbReference type="PROSITE" id="PS51352"/>
    </source>
</evidence>
<dbReference type="PROSITE" id="PS00194">
    <property type="entry name" value="THIOREDOXIN_1"/>
    <property type="match status" value="1"/>
</dbReference>
<dbReference type="PANTHER" id="PTHR42852:SF13">
    <property type="entry name" value="PROTEIN DIPZ"/>
    <property type="match status" value="1"/>
</dbReference>
<keyword evidence="3" id="KW-0676">Redox-active center</keyword>
<proteinExistence type="predicted"/>
<dbReference type="SUPFAM" id="SSF52833">
    <property type="entry name" value="Thioredoxin-like"/>
    <property type="match status" value="1"/>
</dbReference>
<evidence type="ECO:0000313" key="7">
    <source>
        <dbReference type="Proteomes" id="UP000238322"/>
    </source>
</evidence>
<dbReference type="InterPro" id="IPR013766">
    <property type="entry name" value="Thioredoxin_domain"/>
</dbReference>
<dbReference type="GO" id="GO:0017004">
    <property type="term" value="P:cytochrome complex assembly"/>
    <property type="evidence" value="ECO:0007669"/>
    <property type="project" value="UniProtKB-KW"/>
</dbReference>
<accession>A0A2S8FRJ3</accession>
<dbReference type="Proteomes" id="UP000238322">
    <property type="component" value="Unassembled WGS sequence"/>
</dbReference>
<evidence type="ECO:0000256" key="1">
    <source>
        <dbReference type="ARBA" id="ARBA00004196"/>
    </source>
</evidence>
<dbReference type="AlphaFoldDB" id="A0A2S8FRJ3"/>
<evidence type="ECO:0000256" key="4">
    <source>
        <dbReference type="SAM" id="Phobius"/>
    </source>
</evidence>
<dbReference type="InterPro" id="IPR036249">
    <property type="entry name" value="Thioredoxin-like_sf"/>
</dbReference>
<name>A0A2S8FRJ3_9BACT</name>
<protein>
    <recommendedName>
        <fullName evidence="5">Thioredoxin domain-containing protein</fullName>
    </recommendedName>
</protein>
<dbReference type="GO" id="GO:0030313">
    <property type="term" value="C:cell envelope"/>
    <property type="evidence" value="ECO:0007669"/>
    <property type="project" value="UniProtKB-SubCell"/>
</dbReference>
<dbReference type="Pfam" id="PF08534">
    <property type="entry name" value="Redoxin"/>
    <property type="match status" value="1"/>
</dbReference>
<keyword evidence="4" id="KW-1133">Transmembrane helix</keyword>
<keyword evidence="4" id="KW-0812">Transmembrane</keyword>
<feature type="transmembrane region" description="Helical" evidence="4">
    <location>
        <begin position="37"/>
        <end position="58"/>
    </location>
</feature>
<sequence>MNFLRFFAPFSYKIDMPRISSTRPTLLPYRHSHSGRVHLLILLCVLVGLGVAASTLILGPRPGGPHPWVGTPIPDVALQALLNADAPLDTSELGGQVTLINFWGPWCPPCLMEFPDLLKLRERFADEKGFQFVSIASDGGWAPNGVDYRENENYLREESQMILAKYNSDLAIYVDLDGKLRHKLIKTAEFTGYPTTILVGADGKIAEVWLGYSPSLEKEATKAIRQQLGSDEPGSPEG</sequence>
<dbReference type="GO" id="GO:0016491">
    <property type="term" value="F:oxidoreductase activity"/>
    <property type="evidence" value="ECO:0007669"/>
    <property type="project" value="InterPro"/>
</dbReference>
<comment type="caution">
    <text evidence="6">The sequence shown here is derived from an EMBL/GenBank/DDBJ whole genome shotgun (WGS) entry which is preliminary data.</text>
</comment>
<gene>
    <name evidence="6" type="ORF">C5Y83_14970</name>
</gene>
<dbReference type="PROSITE" id="PS51352">
    <property type="entry name" value="THIOREDOXIN_2"/>
    <property type="match status" value="1"/>
</dbReference>
<dbReference type="InterPro" id="IPR050553">
    <property type="entry name" value="Thioredoxin_ResA/DsbE_sf"/>
</dbReference>
<dbReference type="Gene3D" id="3.40.30.10">
    <property type="entry name" value="Glutaredoxin"/>
    <property type="match status" value="1"/>
</dbReference>
<evidence type="ECO:0000256" key="3">
    <source>
        <dbReference type="ARBA" id="ARBA00023284"/>
    </source>
</evidence>